<evidence type="ECO:0000313" key="4">
    <source>
        <dbReference type="Proteomes" id="UP001164743"/>
    </source>
</evidence>
<evidence type="ECO:0000256" key="2">
    <source>
        <dbReference type="SAM" id="SignalP"/>
    </source>
</evidence>
<feature type="signal peptide" evidence="2">
    <location>
        <begin position="1"/>
        <end position="22"/>
    </location>
</feature>
<proteinExistence type="predicted"/>
<keyword evidence="4" id="KW-1185">Reference proteome</keyword>
<feature type="region of interest" description="Disordered" evidence="1">
    <location>
        <begin position="72"/>
        <end position="93"/>
    </location>
</feature>
<organism evidence="3 4">
    <name type="scientific">Puccinia triticina</name>
    <dbReference type="NCBI Taxonomy" id="208348"/>
    <lineage>
        <taxon>Eukaryota</taxon>
        <taxon>Fungi</taxon>
        <taxon>Dikarya</taxon>
        <taxon>Basidiomycota</taxon>
        <taxon>Pucciniomycotina</taxon>
        <taxon>Pucciniomycetes</taxon>
        <taxon>Pucciniales</taxon>
        <taxon>Pucciniaceae</taxon>
        <taxon>Puccinia</taxon>
    </lineage>
</organism>
<reference evidence="3" key="1">
    <citation type="submission" date="2022-10" db="EMBL/GenBank/DDBJ databases">
        <title>Puccinia triticina Genome sequencing and assembly.</title>
        <authorList>
            <person name="Li C."/>
        </authorList>
    </citation>
    <scope>NUCLEOTIDE SEQUENCE</scope>
    <source>
        <strain evidence="3">Pt15</strain>
    </source>
</reference>
<accession>A0ABY7D5W8</accession>
<evidence type="ECO:0000313" key="3">
    <source>
        <dbReference type="EMBL" id="WAQ92620.1"/>
    </source>
</evidence>
<dbReference type="EMBL" id="CP110437">
    <property type="protein sequence ID" value="WAQ92620.1"/>
    <property type="molecule type" value="Genomic_DNA"/>
</dbReference>
<sequence length="405" mass="46652">MICIRQTLLGVALFRSILITATRDADHDTDSETSIQNLAEKTDCNSSWQSKMQLSDDDTFQSFRSYFLDLDDNRNSPGPKPAHSLGTSSTVGEKGIQNVNNAYRTSNPLLKKRALYERLAADQESLCQYLPAIKFPTKPRSSRPRLSRWNSKGISIKGRQKMKKSQRATTNFKLETVIRTKNNTGKQKINNSFQVKTGPIFRELQEAREDTELFDLFTRAQKLSLKLKAKQRNIELAELTQQTDSELEEEDIVVYPSNPKLKLPKDGKEPTHNAYIKLRLPSHKMQVPEKANRVVTRAQRIGEYLDYLHQFPQIMPDAQIQVKISNEAHQNLLEWFYNLLFKDTQDHPPLLGWAQLEFPLKHGNHKKFNPAQIILYKALTQAGWLTISQVAYVAIKLRNIWLEFN</sequence>
<dbReference type="Proteomes" id="UP001164743">
    <property type="component" value="Chromosome 17A"/>
</dbReference>
<keyword evidence="2" id="KW-0732">Signal</keyword>
<evidence type="ECO:0000256" key="1">
    <source>
        <dbReference type="SAM" id="MobiDB-lite"/>
    </source>
</evidence>
<name>A0ABY7D5W8_9BASI</name>
<gene>
    <name evidence="3" type="ORF">PtA15_17A102</name>
</gene>
<feature type="chain" id="PRO_5045426217" evidence="2">
    <location>
        <begin position="23"/>
        <end position="405"/>
    </location>
</feature>
<dbReference type="GeneID" id="77805078"/>
<dbReference type="RefSeq" id="XP_053028175.1">
    <property type="nucleotide sequence ID" value="XM_053164183.1"/>
</dbReference>
<protein>
    <submittedName>
        <fullName evidence="3">Uncharacterized protein</fullName>
    </submittedName>
</protein>